<evidence type="ECO:0000256" key="4">
    <source>
        <dbReference type="PROSITE-ProRule" id="PRU00339"/>
    </source>
</evidence>
<dbReference type="RefSeq" id="XP_003063632.1">
    <property type="nucleotide sequence ID" value="XM_003063586.1"/>
</dbReference>
<dbReference type="KEGG" id="mpp:MICPUCDRAFT_42971"/>
<feature type="compositionally biased region" description="Basic residues" evidence="5">
    <location>
        <begin position="16"/>
        <end position="26"/>
    </location>
</feature>
<keyword evidence="2 4" id="KW-0802">TPR repeat</keyword>
<feature type="compositionally biased region" description="Acidic residues" evidence="5">
    <location>
        <begin position="375"/>
        <end position="393"/>
    </location>
</feature>
<dbReference type="PANTHER" id="PTHR44858:SF1">
    <property type="entry name" value="UDP-N-ACETYLGLUCOSAMINE--PEPTIDE N-ACETYLGLUCOSAMINYLTRANSFERASE SPINDLY-RELATED"/>
    <property type="match status" value="1"/>
</dbReference>
<feature type="compositionally biased region" description="Low complexity" evidence="5">
    <location>
        <begin position="291"/>
        <end position="309"/>
    </location>
</feature>
<feature type="repeat" description="TPR" evidence="4">
    <location>
        <begin position="102"/>
        <end position="135"/>
    </location>
</feature>
<dbReference type="Gene3D" id="1.25.40.10">
    <property type="entry name" value="Tetratricopeptide repeat domain"/>
    <property type="match status" value="2"/>
</dbReference>
<dbReference type="InterPro" id="IPR001841">
    <property type="entry name" value="Znf_RING"/>
</dbReference>
<keyword evidence="3" id="KW-0479">Metal-binding</keyword>
<evidence type="ECO:0000313" key="8">
    <source>
        <dbReference type="Proteomes" id="UP000001876"/>
    </source>
</evidence>
<dbReference type="GO" id="GO:0008270">
    <property type="term" value="F:zinc ion binding"/>
    <property type="evidence" value="ECO:0007669"/>
    <property type="project" value="UniProtKB-KW"/>
</dbReference>
<keyword evidence="3" id="KW-0862">Zinc</keyword>
<feature type="region of interest" description="Disordered" evidence="5">
    <location>
        <begin position="371"/>
        <end position="416"/>
    </location>
</feature>
<feature type="compositionally biased region" description="Acidic residues" evidence="5">
    <location>
        <begin position="268"/>
        <end position="278"/>
    </location>
</feature>
<name>C1N6Y0_MICPC</name>
<dbReference type="Pfam" id="PF14559">
    <property type="entry name" value="TPR_19"/>
    <property type="match status" value="1"/>
</dbReference>
<organism evidence="8">
    <name type="scientific">Micromonas pusilla (strain CCMP1545)</name>
    <name type="common">Picoplanktonic green alga</name>
    <dbReference type="NCBI Taxonomy" id="564608"/>
    <lineage>
        <taxon>Eukaryota</taxon>
        <taxon>Viridiplantae</taxon>
        <taxon>Chlorophyta</taxon>
        <taxon>Mamiellophyceae</taxon>
        <taxon>Mamiellales</taxon>
        <taxon>Mamiellaceae</taxon>
        <taxon>Micromonas</taxon>
    </lineage>
</organism>
<dbReference type="Proteomes" id="UP000001876">
    <property type="component" value="Unassembled WGS sequence"/>
</dbReference>
<dbReference type="SUPFAM" id="SSF57850">
    <property type="entry name" value="RING/U-box"/>
    <property type="match status" value="1"/>
</dbReference>
<dbReference type="Gene3D" id="3.30.40.10">
    <property type="entry name" value="Zinc/RING finger domain, C3HC4 (zinc finger)"/>
    <property type="match status" value="1"/>
</dbReference>
<dbReference type="PROSITE" id="PS50005">
    <property type="entry name" value="TPR"/>
    <property type="match status" value="1"/>
</dbReference>
<dbReference type="InterPro" id="IPR050498">
    <property type="entry name" value="Ycf3"/>
</dbReference>
<dbReference type="InterPro" id="IPR019734">
    <property type="entry name" value="TPR_rpt"/>
</dbReference>
<dbReference type="SUPFAM" id="SSF48452">
    <property type="entry name" value="TPR-like"/>
    <property type="match status" value="1"/>
</dbReference>
<feature type="domain" description="RING-type" evidence="6">
    <location>
        <begin position="175"/>
        <end position="214"/>
    </location>
</feature>
<dbReference type="GeneID" id="9689251"/>
<feature type="region of interest" description="Disordered" evidence="5">
    <location>
        <begin position="262"/>
        <end position="325"/>
    </location>
</feature>
<dbReference type="InterPro" id="IPR013083">
    <property type="entry name" value="Znf_RING/FYVE/PHD"/>
</dbReference>
<evidence type="ECO:0000256" key="2">
    <source>
        <dbReference type="ARBA" id="ARBA00022803"/>
    </source>
</evidence>
<evidence type="ECO:0000256" key="3">
    <source>
        <dbReference type="PROSITE-ProRule" id="PRU00175"/>
    </source>
</evidence>
<dbReference type="Pfam" id="PF13432">
    <property type="entry name" value="TPR_16"/>
    <property type="match status" value="1"/>
</dbReference>
<dbReference type="STRING" id="564608.C1N6Y0"/>
<keyword evidence="1" id="KW-0677">Repeat</keyword>
<keyword evidence="3" id="KW-0863">Zinc-finger</keyword>
<dbReference type="OrthoDB" id="3045089at2759"/>
<evidence type="ECO:0000256" key="5">
    <source>
        <dbReference type="SAM" id="MobiDB-lite"/>
    </source>
</evidence>
<protein>
    <submittedName>
        <fullName evidence="7">Predicted protein</fullName>
    </submittedName>
</protein>
<evidence type="ECO:0000259" key="6">
    <source>
        <dbReference type="PROSITE" id="PS50089"/>
    </source>
</evidence>
<dbReference type="InterPro" id="IPR011990">
    <property type="entry name" value="TPR-like_helical_dom_sf"/>
</dbReference>
<evidence type="ECO:0000256" key="1">
    <source>
        <dbReference type="ARBA" id="ARBA00022737"/>
    </source>
</evidence>
<sequence length="416" mass="43860">MGCGASTPRSMLYPRAPRRRPVRRKPTKAELLKERADVNFFDASEAHHHGEHERALEQLTLALKLDPKHKRARLTRAEVCLALKKYDDALEDASQAIALGHPDAYRVRGDVHLARKRFRDALADLTIAVKVEPNDRRAWASRAAAHAGLGNDAKAKEDVAEAAKREAAKEDAGLCVVCIDEPRATRLNPCEHSALCEACATECRETLGCCPICNTMIKAIEYGMFMNTFAPTNTAALGGLASAIKRAREENAQMATLSRIGEGSPLMDESDDDGEITESSEGGSLVGVGVGDANANARAARGDDAAAAGRGDGGERAATPPPHRDYSQYTVGEDMRVESAPCTPAVLRGGLAAADGNGLSDLLAATPAAMGGEAVVEDAEDGEGEEEEEEDADGPTPLIGGVETITPQGTMLAAGA</sequence>
<reference evidence="7 8" key="1">
    <citation type="journal article" date="2009" name="Science">
        <title>Green evolution and dynamic adaptations revealed by genomes of the marine picoeukaryotes Micromonas.</title>
        <authorList>
            <person name="Worden A.Z."/>
            <person name="Lee J.H."/>
            <person name="Mock T."/>
            <person name="Rouze P."/>
            <person name="Simmons M.P."/>
            <person name="Aerts A.L."/>
            <person name="Allen A.E."/>
            <person name="Cuvelier M.L."/>
            <person name="Derelle E."/>
            <person name="Everett M.V."/>
            <person name="Foulon E."/>
            <person name="Grimwood J."/>
            <person name="Gundlach H."/>
            <person name="Henrissat B."/>
            <person name="Napoli C."/>
            <person name="McDonald S.M."/>
            <person name="Parker M.S."/>
            <person name="Rombauts S."/>
            <person name="Salamov A."/>
            <person name="Von Dassow P."/>
            <person name="Badger J.H."/>
            <person name="Coutinho P.M."/>
            <person name="Demir E."/>
            <person name="Dubchak I."/>
            <person name="Gentemann C."/>
            <person name="Eikrem W."/>
            <person name="Gready J.E."/>
            <person name="John U."/>
            <person name="Lanier W."/>
            <person name="Lindquist E.A."/>
            <person name="Lucas S."/>
            <person name="Mayer K.F."/>
            <person name="Moreau H."/>
            <person name="Not F."/>
            <person name="Otillar R."/>
            <person name="Panaud O."/>
            <person name="Pangilinan J."/>
            <person name="Paulsen I."/>
            <person name="Piegu B."/>
            <person name="Poliakov A."/>
            <person name="Robbens S."/>
            <person name="Schmutz J."/>
            <person name="Toulza E."/>
            <person name="Wyss T."/>
            <person name="Zelensky A."/>
            <person name="Zhou K."/>
            <person name="Armbrust E.V."/>
            <person name="Bhattacharya D."/>
            <person name="Goodenough U.W."/>
            <person name="Van de Peer Y."/>
            <person name="Grigoriev I.V."/>
        </authorList>
    </citation>
    <scope>NUCLEOTIDE SEQUENCE [LARGE SCALE GENOMIC DNA]</scope>
    <source>
        <strain evidence="7 8">CCMP1545</strain>
    </source>
</reference>
<evidence type="ECO:0000313" key="7">
    <source>
        <dbReference type="EMBL" id="EEH52005.1"/>
    </source>
</evidence>
<gene>
    <name evidence="7" type="ORF">MICPUCDRAFT_42971</name>
</gene>
<feature type="region of interest" description="Disordered" evidence="5">
    <location>
        <begin position="1"/>
        <end position="28"/>
    </location>
</feature>
<proteinExistence type="predicted"/>
<dbReference type="PANTHER" id="PTHR44858">
    <property type="entry name" value="TETRATRICOPEPTIDE REPEAT PROTEIN 6"/>
    <property type="match status" value="1"/>
</dbReference>
<dbReference type="SMART" id="SM00028">
    <property type="entry name" value="TPR"/>
    <property type="match status" value="4"/>
</dbReference>
<dbReference type="AlphaFoldDB" id="C1N6Y0"/>
<keyword evidence="8" id="KW-1185">Reference proteome</keyword>
<dbReference type="OMA" id="CATECRE"/>
<dbReference type="Pfam" id="PF13920">
    <property type="entry name" value="zf-C3HC4_3"/>
    <property type="match status" value="1"/>
</dbReference>
<dbReference type="PROSITE" id="PS50089">
    <property type="entry name" value="ZF_RING_2"/>
    <property type="match status" value="1"/>
</dbReference>
<dbReference type="EMBL" id="GG663749">
    <property type="protein sequence ID" value="EEH52005.1"/>
    <property type="molecule type" value="Genomic_DNA"/>
</dbReference>
<accession>C1N6Y0</accession>
<dbReference type="GO" id="GO:0005737">
    <property type="term" value="C:cytoplasm"/>
    <property type="evidence" value="ECO:0007669"/>
    <property type="project" value="UniProtKB-ARBA"/>
</dbReference>